<proteinExistence type="predicted"/>
<gene>
    <name evidence="1" type="ORF">N0V89_000508</name>
</gene>
<sequence>MAAFPCPRSIFSILERVEEGPALRWLQDASRTANLIDTVFSVEREATYNHVLRSFEILNGVHVFTLEPASAPAGREPFCDAQVEEAVKLQALYFSQCTRAVKLSTPVLAYLRREVHTYCRNLNVLNGEPLHSVLFISPSFTPSSASLIDPFRDAGMIIDPSAHQMGFQETISCAAEYIRDKFNIWEGHSVVPLGSHLREFQVDFLRYHRSLDEYNCEFRLEVSIRVICNILFRQLEDKGGARAIMDLEQREWGQFLEGLRLRLEEGLRRLRAQLDGIDFSTLSEEDRHDQEEELMSLHNKEGYIRMMALVRDTLS</sequence>
<dbReference type="RefSeq" id="XP_056076151.1">
    <property type="nucleotide sequence ID" value="XM_056209329.1"/>
</dbReference>
<dbReference type="GeneID" id="80904038"/>
<dbReference type="OrthoDB" id="3779164at2759"/>
<dbReference type="AlphaFoldDB" id="A0A9W8XUF8"/>
<dbReference type="EMBL" id="JAPEUX010000001">
    <property type="protein sequence ID" value="KAJ4359949.1"/>
    <property type="molecule type" value="Genomic_DNA"/>
</dbReference>
<accession>A0A9W8XUF8</accession>
<keyword evidence="2" id="KW-1185">Reference proteome</keyword>
<comment type="caution">
    <text evidence="1">The sequence shown here is derived from an EMBL/GenBank/DDBJ whole genome shotgun (WGS) entry which is preliminary data.</text>
</comment>
<protein>
    <submittedName>
        <fullName evidence="1">Uncharacterized protein</fullName>
    </submittedName>
</protein>
<dbReference type="Proteomes" id="UP001140513">
    <property type="component" value="Unassembled WGS sequence"/>
</dbReference>
<name>A0A9W8XUF8_9PLEO</name>
<evidence type="ECO:0000313" key="1">
    <source>
        <dbReference type="EMBL" id="KAJ4359949.1"/>
    </source>
</evidence>
<reference evidence="1" key="1">
    <citation type="submission" date="2022-10" db="EMBL/GenBank/DDBJ databases">
        <title>Tapping the CABI collections for fungal endophytes: first genome assemblies for Collariella, Neodidymelliopsis, Ascochyta clinopodiicola, Didymella pomorum, Didymosphaeria variabile, Neocosmospora piperis and Neocucurbitaria cava.</title>
        <authorList>
            <person name="Hill R."/>
        </authorList>
    </citation>
    <scope>NUCLEOTIDE SEQUENCE</scope>
    <source>
        <strain evidence="1">IMI 356815</strain>
    </source>
</reference>
<evidence type="ECO:0000313" key="2">
    <source>
        <dbReference type="Proteomes" id="UP001140513"/>
    </source>
</evidence>
<organism evidence="1 2">
    <name type="scientific">Didymosphaeria variabile</name>
    <dbReference type="NCBI Taxonomy" id="1932322"/>
    <lineage>
        <taxon>Eukaryota</taxon>
        <taxon>Fungi</taxon>
        <taxon>Dikarya</taxon>
        <taxon>Ascomycota</taxon>
        <taxon>Pezizomycotina</taxon>
        <taxon>Dothideomycetes</taxon>
        <taxon>Pleosporomycetidae</taxon>
        <taxon>Pleosporales</taxon>
        <taxon>Massarineae</taxon>
        <taxon>Didymosphaeriaceae</taxon>
        <taxon>Didymosphaeria</taxon>
    </lineage>
</organism>